<evidence type="ECO:0000256" key="1">
    <source>
        <dbReference type="SAM" id="MobiDB-lite"/>
    </source>
</evidence>
<dbReference type="PANTHER" id="PTHR11439">
    <property type="entry name" value="GAG-POL-RELATED RETROTRANSPOSON"/>
    <property type="match status" value="1"/>
</dbReference>
<dbReference type="Proteomes" id="UP000288805">
    <property type="component" value="Unassembled WGS sequence"/>
</dbReference>
<sequence length="527" mass="60418">MAQTMLNQHELPTHFWAEAINTACYTSNRTHMLPHTRKTCYELWKGKKPSVNYFRVFGSRCYVLKDHENLGKFESKSEEGIFLGYSSKSRAYRVYILSSKCMVESINVIVDDIGSRSRECDDDRIDVSKDIEVIDEKSEDEKLSEDEEKKDEQGKKGDRGRIEPSKKNKSRVPKNHPLSNVIGNYEDSMAFLNGILNEEVYMEQPKGFQDHRLTSYLLKKGFMRGGADRTLFIRRNDEVFLVAQIYVDDIVFGSTSSEWALDFAKEMKNEFEMSMVGELTYFLGFQVKQLKNGIFLSQSKYARELVKKFGLESTKHFRTPMPTNLKLSKDESGKEYQAYPKESHLIALKRIIRYIAGTLELGLWYPFDTHSNVACYTDADWAGNVDDRKSTSGGCFYIGNCLVAWMSKKQNSVSFSTAEAKYIAAGNCCSQLLWIKQMLRDYGIDQGTMVVFCDNTSAINISKNPVLHSRTKHVDIRHHFIRDLVENKVVSLEYVPTEGQIADILTKPLDVSRFESLKKFIGLCTVN</sequence>
<organism evidence="4 5">
    <name type="scientific">Vitis vinifera</name>
    <name type="common">Grape</name>
    <dbReference type="NCBI Taxonomy" id="29760"/>
    <lineage>
        <taxon>Eukaryota</taxon>
        <taxon>Viridiplantae</taxon>
        <taxon>Streptophyta</taxon>
        <taxon>Embryophyta</taxon>
        <taxon>Tracheophyta</taxon>
        <taxon>Spermatophyta</taxon>
        <taxon>Magnoliopsida</taxon>
        <taxon>eudicotyledons</taxon>
        <taxon>Gunneridae</taxon>
        <taxon>Pentapetalae</taxon>
        <taxon>rosids</taxon>
        <taxon>Vitales</taxon>
        <taxon>Vitaceae</taxon>
        <taxon>Viteae</taxon>
        <taxon>Vitis</taxon>
    </lineage>
</organism>
<dbReference type="AlphaFoldDB" id="A0A438H3B6"/>
<dbReference type="EMBL" id="QGNW01000288">
    <property type="protein sequence ID" value="RVW78962.1"/>
    <property type="molecule type" value="Genomic_DNA"/>
</dbReference>
<dbReference type="Pfam" id="PF25597">
    <property type="entry name" value="SH3_retrovirus"/>
    <property type="match status" value="1"/>
</dbReference>
<feature type="domain" description="Reverse transcriptase Ty1/copia-type" evidence="2">
    <location>
        <begin position="212"/>
        <end position="321"/>
    </location>
</feature>
<dbReference type="PANTHER" id="PTHR11439:SF486">
    <property type="entry name" value="RLK (RECEPTOR-LIKE KINASE) PROTEIN, PUTATIVE-RELATED"/>
    <property type="match status" value="1"/>
</dbReference>
<gene>
    <name evidence="4" type="primary">RE2_903</name>
    <name evidence="4" type="ORF">CK203_052369</name>
</gene>
<proteinExistence type="predicted"/>
<evidence type="ECO:0000259" key="3">
    <source>
        <dbReference type="Pfam" id="PF25597"/>
    </source>
</evidence>
<dbReference type="CDD" id="cd09272">
    <property type="entry name" value="RNase_HI_RT_Ty1"/>
    <property type="match status" value="1"/>
</dbReference>
<protein>
    <submittedName>
        <fullName evidence="4">Retrovirus-related Pol polyprotein from transposon RE2</fullName>
    </submittedName>
</protein>
<reference evidence="4 5" key="1">
    <citation type="journal article" date="2018" name="PLoS Genet.">
        <title>Population sequencing reveals clonal diversity and ancestral inbreeding in the grapevine cultivar Chardonnay.</title>
        <authorList>
            <person name="Roach M.J."/>
            <person name="Johnson D.L."/>
            <person name="Bohlmann J."/>
            <person name="van Vuuren H.J."/>
            <person name="Jones S.J."/>
            <person name="Pretorius I.S."/>
            <person name="Schmidt S.A."/>
            <person name="Borneman A.R."/>
        </authorList>
    </citation>
    <scope>NUCLEOTIDE SEQUENCE [LARGE SCALE GENOMIC DNA]</scope>
    <source>
        <strain evidence="5">cv. Chardonnay</strain>
        <tissue evidence="4">Leaf</tissue>
    </source>
</reference>
<dbReference type="InterPro" id="IPR043502">
    <property type="entry name" value="DNA/RNA_pol_sf"/>
</dbReference>
<evidence type="ECO:0000259" key="2">
    <source>
        <dbReference type="Pfam" id="PF07727"/>
    </source>
</evidence>
<accession>A0A438H3B6</accession>
<feature type="compositionally biased region" description="Basic and acidic residues" evidence="1">
    <location>
        <begin position="150"/>
        <end position="166"/>
    </location>
</feature>
<dbReference type="InterPro" id="IPR013103">
    <property type="entry name" value="RVT_2"/>
</dbReference>
<evidence type="ECO:0000313" key="5">
    <source>
        <dbReference type="Proteomes" id="UP000288805"/>
    </source>
</evidence>
<evidence type="ECO:0000313" key="4">
    <source>
        <dbReference type="EMBL" id="RVW78962.1"/>
    </source>
</evidence>
<dbReference type="InterPro" id="IPR057670">
    <property type="entry name" value="SH3_retrovirus"/>
</dbReference>
<dbReference type="SUPFAM" id="SSF56672">
    <property type="entry name" value="DNA/RNA polymerases"/>
    <property type="match status" value="1"/>
</dbReference>
<dbReference type="Pfam" id="PF07727">
    <property type="entry name" value="RVT_2"/>
    <property type="match status" value="1"/>
</dbReference>
<feature type="region of interest" description="Disordered" evidence="1">
    <location>
        <begin position="136"/>
        <end position="180"/>
    </location>
</feature>
<feature type="domain" description="Retroviral polymerase SH3-like" evidence="3">
    <location>
        <begin position="59"/>
        <end position="112"/>
    </location>
</feature>
<comment type="caution">
    <text evidence="4">The sequence shown here is derived from an EMBL/GenBank/DDBJ whole genome shotgun (WGS) entry which is preliminary data.</text>
</comment>
<name>A0A438H3B6_VITVI</name>